<keyword evidence="2" id="KW-1185">Reference proteome</keyword>
<accession>A0ACB8QJR0</accession>
<organism evidence="1 2">
    <name type="scientific">Vararia minispora EC-137</name>
    <dbReference type="NCBI Taxonomy" id="1314806"/>
    <lineage>
        <taxon>Eukaryota</taxon>
        <taxon>Fungi</taxon>
        <taxon>Dikarya</taxon>
        <taxon>Basidiomycota</taxon>
        <taxon>Agaricomycotina</taxon>
        <taxon>Agaricomycetes</taxon>
        <taxon>Russulales</taxon>
        <taxon>Lachnocladiaceae</taxon>
        <taxon>Vararia</taxon>
    </lineage>
</organism>
<proteinExistence type="predicted"/>
<reference evidence="1" key="1">
    <citation type="submission" date="2021-02" db="EMBL/GenBank/DDBJ databases">
        <authorList>
            <consortium name="DOE Joint Genome Institute"/>
            <person name="Ahrendt S."/>
            <person name="Looney B.P."/>
            <person name="Miyauchi S."/>
            <person name="Morin E."/>
            <person name="Drula E."/>
            <person name="Courty P.E."/>
            <person name="Chicoki N."/>
            <person name="Fauchery L."/>
            <person name="Kohler A."/>
            <person name="Kuo A."/>
            <person name="Labutti K."/>
            <person name="Pangilinan J."/>
            <person name="Lipzen A."/>
            <person name="Riley R."/>
            <person name="Andreopoulos W."/>
            <person name="He G."/>
            <person name="Johnson J."/>
            <person name="Barry K.W."/>
            <person name="Grigoriev I.V."/>
            <person name="Nagy L."/>
            <person name="Hibbett D."/>
            <person name="Henrissat B."/>
            <person name="Matheny P.B."/>
            <person name="Labbe J."/>
            <person name="Martin F."/>
        </authorList>
    </citation>
    <scope>NUCLEOTIDE SEQUENCE</scope>
    <source>
        <strain evidence="1">EC-137</strain>
    </source>
</reference>
<reference evidence="1" key="2">
    <citation type="journal article" date="2022" name="New Phytol.">
        <title>Evolutionary transition to the ectomycorrhizal habit in the genomes of a hyperdiverse lineage of mushroom-forming fungi.</title>
        <authorList>
            <person name="Looney B."/>
            <person name="Miyauchi S."/>
            <person name="Morin E."/>
            <person name="Drula E."/>
            <person name="Courty P.E."/>
            <person name="Kohler A."/>
            <person name="Kuo A."/>
            <person name="LaButti K."/>
            <person name="Pangilinan J."/>
            <person name="Lipzen A."/>
            <person name="Riley R."/>
            <person name="Andreopoulos W."/>
            <person name="He G."/>
            <person name="Johnson J."/>
            <person name="Nolan M."/>
            <person name="Tritt A."/>
            <person name="Barry K.W."/>
            <person name="Grigoriev I.V."/>
            <person name="Nagy L.G."/>
            <person name="Hibbett D."/>
            <person name="Henrissat B."/>
            <person name="Matheny P.B."/>
            <person name="Labbe J."/>
            <person name="Martin F.M."/>
        </authorList>
    </citation>
    <scope>NUCLEOTIDE SEQUENCE</scope>
    <source>
        <strain evidence="1">EC-137</strain>
    </source>
</reference>
<evidence type="ECO:0000313" key="1">
    <source>
        <dbReference type="EMBL" id="KAI0032089.1"/>
    </source>
</evidence>
<comment type="caution">
    <text evidence="1">The sequence shown here is derived from an EMBL/GenBank/DDBJ whole genome shotgun (WGS) entry which is preliminary data.</text>
</comment>
<name>A0ACB8QJR0_9AGAM</name>
<protein>
    <submittedName>
        <fullName evidence="1">Glycoside hydrolase family 16 protein</fullName>
    </submittedName>
</protein>
<dbReference type="EMBL" id="MU273557">
    <property type="protein sequence ID" value="KAI0032089.1"/>
    <property type="molecule type" value="Genomic_DNA"/>
</dbReference>
<evidence type="ECO:0000313" key="2">
    <source>
        <dbReference type="Proteomes" id="UP000814128"/>
    </source>
</evidence>
<gene>
    <name evidence="1" type="ORF">K488DRAFT_50677</name>
</gene>
<dbReference type="Proteomes" id="UP000814128">
    <property type="component" value="Unassembled WGS sequence"/>
</dbReference>
<keyword evidence="1" id="KW-0378">Hydrolase</keyword>
<sequence length="334" mass="36316">MLRYTFSLSLLASYILSTHAATVFFKQDEFIGTSFLDHFEWETFDDPTHGRVNYVDRDTALQHNLSFATTNKFVMRADSWSIVPPGARGRDSIRISSRSAYDEAVFVLDLSHMPTGCATWPAFWTLSAAGPWPTGGEIDIIEGVNLGNQNLASLHTLPNCAVLQNRSQTGTTISTDCDAQANSNQGCDCDLTAQAQSTSAPSFGSPFNDGGGGFYAMSKTRGGGIAVWFWPRNSRSVPVEILNGGATVVPSVSWGTPAAYFPLGDNCPYDGHFDAHKMVFDLTFCGDWAGSVWSTSGCGVGTCEDYVNNNPHAFEDAYWEVNSLRIYTPVTGGW</sequence>